<gene>
    <name evidence="2" type="primary">45</name>
    <name evidence="2" type="ORF">SEA_PRAIRIE_45</name>
</gene>
<protein>
    <submittedName>
        <fullName evidence="2">Uncharacterized protein</fullName>
    </submittedName>
</protein>
<evidence type="ECO:0000256" key="1">
    <source>
        <dbReference type="SAM" id="MobiDB-lite"/>
    </source>
</evidence>
<proteinExistence type="predicted"/>
<reference evidence="2" key="1">
    <citation type="submission" date="2021-02" db="EMBL/GenBank/DDBJ databases">
        <authorList>
            <person name="Johnson B.J."/>
            <person name="Isenhart S.H."/>
            <person name="Brown D.K."/>
            <person name="Kleven A.S."/>
            <person name="Bohn B.R."/>
            <person name="Martinez L.A."/>
            <person name="Garcia C.A."/>
            <person name="Zack K.M."/>
            <person name="Garlena R.A."/>
            <person name="Russell D.A."/>
            <person name="Jacobs-Sera D."/>
            <person name="Hatfull G.F."/>
        </authorList>
    </citation>
    <scope>NUCLEOTIDE SEQUENCE</scope>
</reference>
<evidence type="ECO:0000313" key="2">
    <source>
        <dbReference type="EMBL" id="QTF82142.1"/>
    </source>
</evidence>
<dbReference type="EMBL" id="MW601223">
    <property type="protein sequence ID" value="QTF82142.1"/>
    <property type="molecule type" value="Genomic_DNA"/>
</dbReference>
<evidence type="ECO:0000313" key="3">
    <source>
        <dbReference type="Proteomes" id="UP000664925"/>
    </source>
</evidence>
<keyword evidence="3" id="KW-1185">Reference proteome</keyword>
<dbReference type="Proteomes" id="UP000664925">
    <property type="component" value="Segment"/>
</dbReference>
<accession>A0A8A5LRQ3</accession>
<organism evidence="2 3">
    <name type="scientific">Arthrobacter phage Prairie</name>
    <dbReference type="NCBI Taxonomy" id="2816463"/>
    <lineage>
        <taxon>Viruses</taxon>
        <taxon>Duplodnaviria</taxon>
        <taxon>Heunggongvirae</taxon>
        <taxon>Uroviricota</taxon>
        <taxon>Caudoviricetes</taxon>
        <taxon>Berryhillviridae</taxon>
        <taxon>Lilmacvirus</taxon>
        <taxon>Lilmacvirus prairie</taxon>
    </lineage>
</organism>
<sequence>MKIAITIESDEIGTIEISNGYVLREYGDNPRAVAAEILVDTLVPRALGALQVRPADDPAEVPYETTPEAPVSESIDE</sequence>
<feature type="region of interest" description="Disordered" evidence="1">
    <location>
        <begin position="55"/>
        <end position="77"/>
    </location>
</feature>
<name>A0A8A5LRQ3_9CAUD</name>